<proteinExistence type="predicted"/>
<dbReference type="EMBL" id="JARBHB010000008">
    <property type="protein sequence ID" value="KAJ8876411.1"/>
    <property type="molecule type" value="Genomic_DNA"/>
</dbReference>
<reference evidence="1 2" key="1">
    <citation type="submission" date="2023-02" db="EMBL/GenBank/DDBJ databases">
        <title>LHISI_Scaffold_Assembly.</title>
        <authorList>
            <person name="Stuart O.P."/>
            <person name="Cleave R."/>
            <person name="Magrath M.J.L."/>
            <person name="Mikheyev A.S."/>
        </authorList>
    </citation>
    <scope>NUCLEOTIDE SEQUENCE [LARGE SCALE GENOMIC DNA]</scope>
    <source>
        <strain evidence="1">Daus_M_001</strain>
        <tissue evidence="1">Leg muscle</tissue>
    </source>
</reference>
<comment type="caution">
    <text evidence="1">The sequence shown here is derived from an EMBL/GenBank/DDBJ whole genome shotgun (WGS) entry which is preliminary data.</text>
</comment>
<dbReference type="InterPro" id="IPR050951">
    <property type="entry name" value="Retrovirus_Pol_polyprotein"/>
</dbReference>
<evidence type="ECO:0000313" key="2">
    <source>
        <dbReference type="Proteomes" id="UP001159363"/>
    </source>
</evidence>
<organism evidence="1 2">
    <name type="scientific">Dryococelus australis</name>
    <dbReference type="NCBI Taxonomy" id="614101"/>
    <lineage>
        <taxon>Eukaryota</taxon>
        <taxon>Metazoa</taxon>
        <taxon>Ecdysozoa</taxon>
        <taxon>Arthropoda</taxon>
        <taxon>Hexapoda</taxon>
        <taxon>Insecta</taxon>
        <taxon>Pterygota</taxon>
        <taxon>Neoptera</taxon>
        <taxon>Polyneoptera</taxon>
        <taxon>Phasmatodea</taxon>
        <taxon>Verophasmatodea</taxon>
        <taxon>Anareolatae</taxon>
        <taxon>Phasmatidae</taxon>
        <taxon>Eurycanthinae</taxon>
        <taxon>Dryococelus</taxon>
    </lineage>
</organism>
<sequence length="198" mass="22685">MIDARKLIFETLSFPAYLKCSKGVGQLPASYHKNVQNNHVEDKLVFLGTKIVVPTVLRPYVINLAHEGHNSVKKKKKKKKEKKKPEQGSYIRYKILSLCHKHYDVFNVHGFAKVLIADNMPFTSYEYQHYYSKYGISLSTCSPHYHRSNVIVEKAVGISKNIVSKSNSEGADHRDLLREYKRTSSISSTNIIQSMHQS</sequence>
<gene>
    <name evidence="1" type="ORF">PR048_020856</name>
</gene>
<dbReference type="PANTHER" id="PTHR37984:SF5">
    <property type="entry name" value="PROTEIN NYNRIN-LIKE"/>
    <property type="match status" value="1"/>
</dbReference>
<dbReference type="PANTHER" id="PTHR37984">
    <property type="entry name" value="PROTEIN CBG26694"/>
    <property type="match status" value="1"/>
</dbReference>
<dbReference type="InterPro" id="IPR036397">
    <property type="entry name" value="RNaseH_sf"/>
</dbReference>
<dbReference type="InterPro" id="IPR012337">
    <property type="entry name" value="RNaseH-like_sf"/>
</dbReference>
<dbReference type="Proteomes" id="UP001159363">
    <property type="component" value="Chromosome 7"/>
</dbReference>
<name>A0ABQ9GWN3_9NEOP</name>
<protein>
    <recommendedName>
        <fullName evidence="3">Integrase catalytic domain-containing protein</fullName>
    </recommendedName>
</protein>
<dbReference type="SUPFAM" id="SSF53098">
    <property type="entry name" value="Ribonuclease H-like"/>
    <property type="match status" value="1"/>
</dbReference>
<accession>A0ABQ9GWN3</accession>
<dbReference type="Gene3D" id="3.30.420.10">
    <property type="entry name" value="Ribonuclease H-like superfamily/Ribonuclease H"/>
    <property type="match status" value="1"/>
</dbReference>
<evidence type="ECO:0000313" key="1">
    <source>
        <dbReference type="EMBL" id="KAJ8876411.1"/>
    </source>
</evidence>
<evidence type="ECO:0008006" key="3">
    <source>
        <dbReference type="Google" id="ProtNLM"/>
    </source>
</evidence>
<keyword evidence="2" id="KW-1185">Reference proteome</keyword>